<evidence type="ECO:0000256" key="8">
    <source>
        <dbReference type="PIRSR" id="PIRSR000808-3"/>
    </source>
</evidence>
<evidence type="ECO:0000256" key="3">
    <source>
        <dbReference type="ARBA" id="ARBA00022695"/>
    </source>
</evidence>
<proteinExistence type="inferred from homology"/>
<feature type="domain" description="Galactose-1-phosphate uridyl transferase N-terminal" evidence="9">
    <location>
        <begin position="56"/>
        <end position="156"/>
    </location>
</feature>
<evidence type="ECO:0000259" key="9">
    <source>
        <dbReference type="Pfam" id="PF01087"/>
    </source>
</evidence>
<comment type="caution">
    <text evidence="11">The sequence shown here is derived from an EMBL/GenBank/DDBJ whole genome shotgun (WGS) entry which is preliminary data.</text>
</comment>
<evidence type="ECO:0000256" key="7">
    <source>
        <dbReference type="PIRSR" id="PIRSR000808-1"/>
    </source>
</evidence>
<keyword evidence="2 11" id="KW-0808">Transferase</keyword>
<comment type="cofactor">
    <cofactor evidence="8">
        <name>Zn(2+)</name>
        <dbReference type="ChEBI" id="CHEBI:29105"/>
    </cofactor>
    <text evidence="8">Binds 1 zinc ion per subunit.</text>
</comment>
<dbReference type="Gene3D" id="3.30.428.10">
    <property type="entry name" value="HIT-like"/>
    <property type="match status" value="2"/>
</dbReference>
<feature type="binding site" evidence="8">
    <location>
        <position position="39"/>
    </location>
    <ligand>
        <name>Zn(2+)</name>
        <dbReference type="ChEBI" id="CHEBI:29105"/>
    </ligand>
</feature>
<dbReference type="PANTHER" id="PTHR42763:SF2">
    <property type="entry name" value="ADP-GLUCOSE PHOSPHORYLASE"/>
    <property type="match status" value="1"/>
</dbReference>
<evidence type="ECO:0000256" key="4">
    <source>
        <dbReference type="ARBA" id="ARBA00022723"/>
    </source>
</evidence>
<evidence type="ECO:0000259" key="10">
    <source>
        <dbReference type="Pfam" id="PF02744"/>
    </source>
</evidence>
<feature type="binding site" evidence="8">
    <location>
        <position position="146"/>
    </location>
    <ligand>
        <name>Zn(2+)</name>
        <dbReference type="ChEBI" id="CHEBI:29105"/>
    </ligand>
</feature>
<keyword evidence="4 8" id="KW-0479">Metal-binding</keyword>
<feature type="domain" description="Galactose-1-phosphate uridyl transferase C-terminal" evidence="10">
    <location>
        <begin position="169"/>
        <end position="299"/>
    </location>
</feature>
<evidence type="ECO:0000256" key="5">
    <source>
        <dbReference type="ARBA" id="ARBA00022833"/>
    </source>
</evidence>
<accession>A0A2H0UYC8</accession>
<dbReference type="InterPro" id="IPR001937">
    <property type="entry name" value="GalP_UDPtransf1"/>
</dbReference>
<dbReference type="GO" id="GO:0008270">
    <property type="term" value="F:zinc ion binding"/>
    <property type="evidence" value="ECO:0007669"/>
    <property type="project" value="InterPro"/>
</dbReference>
<dbReference type="AlphaFoldDB" id="A0A2H0UYC8"/>
<protein>
    <submittedName>
        <fullName evidence="11">Galactose-1-phosphate uridylyltransferase</fullName>
    </submittedName>
</protein>
<dbReference type="InterPro" id="IPR005850">
    <property type="entry name" value="GalP_Utransf_C"/>
</dbReference>
<dbReference type="SUPFAM" id="SSF54197">
    <property type="entry name" value="HIT-like"/>
    <property type="match status" value="2"/>
</dbReference>
<dbReference type="PANTHER" id="PTHR42763">
    <property type="entry name" value="ADP-GLUCOSE PHOSPHORYLASE"/>
    <property type="match status" value="1"/>
</dbReference>
<dbReference type="UniPathway" id="UPA00214"/>
<evidence type="ECO:0000256" key="6">
    <source>
        <dbReference type="ARBA" id="ARBA00023277"/>
    </source>
</evidence>
<dbReference type="GO" id="GO:0006012">
    <property type="term" value="P:galactose metabolic process"/>
    <property type="evidence" value="ECO:0007669"/>
    <property type="project" value="UniProtKB-UniPathway"/>
</dbReference>
<keyword evidence="5 8" id="KW-0862">Zinc</keyword>
<organism evidence="11 12">
    <name type="scientific">bacterium (Candidatus Gribaldobacteria) CG10_big_fil_rev_8_21_14_0_10_41_12</name>
    <dbReference type="NCBI Taxonomy" id="2014277"/>
    <lineage>
        <taxon>Bacteria</taxon>
        <taxon>Candidatus Gribaldobacteria</taxon>
    </lineage>
</organism>
<dbReference type="GO" id="GO:0008108">
    <property type="term" value="F:UDP-glucose:hexose-1-phosphate uridylyltransferase activity"/>
    <property type="evidence" value="ECO:0007669"/>
    <property type="project" value="InterPro"/>
</dbReference>
<reference evidence="12" key="1">
    <citation type="submission" date="2017-09" db="EMBL/GenBank/DDBJ databases">
        <title>Depth-based differentiation of microbial function through sediment-hosted aquifers and enrichment of novel symbionts in the deep terrestrial subsurface.</title>
        <authorList>
            <person name="Probst A.J."/>
            <person name="Ladd B."/>
            <person name="Jarett J.K."/>
            <person name="Geller-Mcgrath D.E."/>
            <person name="Sieber C.M.K."/>
            <person name="Emerson J.B."/>
            <person name="Anantharaman K."/>
            <person name="Thomas B.C."/>
            <person name="Malmstrom R."/>
            <person name="Stieglmeier M."/>
            <person name="Klingl A."/>
            <person name="Woyke T."/>
            <person name="Ryan C.M."/>
            <person name="Banfield J.F."/>
        </authorList>
    </citation>
    <scope>NUCLEOTIDE SEQUENCE [LARGE SCALE GENOMIC DNA]</scope>
</reference>
<evidence type="ECO:0000313" key="12">
    <source>
        <dbReference type="Proteomes" id="UP000228906"/>
    </source>
</evidence>
<comment type="similarity">
    <text evidence="1">Belongs to the galactose-1-phosphate uridylyltransferase type 1 family.</text>
</comment>
<dbReference type="EMBL" id="PFAV01000003">
    <property type="protein sequence ID" value="PIR91841.1"/>
    <property type="molecule type" value="Genomic_DNA"/>
</dbReference>
<name>A0A2H0UYC8_9BACT</name>
<gene>
    <name evidence="11" type="ORF">COU03_00265</name>
</gene>
<evidence type="ECO:0000256" key="1">
    <source>
        <dbReference type="ARBA" id="ARBA00010951"/>
    </source>
</evidence>
<feature type="binding site" evidence="8">
    <location>
        <position position="95"/>
    </location>
    <ligand>
        <name>Zn(2+)</name>
        <dbReference type="ChEBI" id="CHEBI:29105"/>
    </ligand>
</feature>
<keyword evidence="3 11" id="KW-0548">Nucleotidyltransferase</keyword>
<keyword evidence="6" id="KW-0119">Carbohydrate metabolism</keyword>
<dbReference type="Pfam" id="PF02744">
    <property type="entry name" value="GalP_UDP_tr_C"/>
    <property type="match status" value="1"/>
</dbReference>
<dbReference type="InterPro" id="IPR053177">
    <property type="entry name" value="ADP-glucose_phosphorylase"/>
</dbReference>
<dbReference type="InterPro" id="IPR005849">
    <property type="entry name" value="GalP_Utransf_N"/>
</dbReference>
<dbReference type="PIRSF" id="PIRSF000808">
    <property type="entry name" value="GalT"/>
    <property type="match status" value="1"/>
</dbReference>
<dbReference type="Pfam" id="PF01087">
    <property type="entry name" value="GalP_UDP_transf"/>
    <property type="match status" value="1"/>
</dbReference>
<feature type="active site" description="Tele-UMP-histidine intermediate" evidence="7">
    <location>
        <position position="148"/>
    </location>
</feature>
<dbReference type="InterPro" id="IPR036265">
    <property type="entry name" value="HIT-like_sf"/>
</dbReference>
<evidence type="ECO:0000313" key="11">
    <source>
        <dbReference type="EMBL" id="PIR91841.1"/>
    </source>
</evidence>
<dbReference type="Proteomes" id="UP000228906">
    <property type="component" value="Unassembled WGS sequence"/>
</dbReference>
<sequence>MSQKINNELRLDPVSGDWVVVASGRAKRPEVRPRGGGACPFCVYFTNKEAALGQIVVIPNKFPAFSLVRRGLPSSGLFQKMPANGFHEVVITKSHTKSIADFSLDETIELLSVYQSRYLALAKEKAVNYIFIFHNHGASAGASIAHPHSQIIATSLVDGGFLQPLKAAEKFYQQNKECLYCSINQAELKGQERIVAENSNFVALCPFASKMSFEIMIAPKKHSPRFERITEEEKDNLADILRLTLAKIKKGLNNPDYNFYIRTAPCDNKEHNSFHWHLTILPKTQTWAGFELGAGMEIITTPPEQAAQYLRKVKV</sequence>
<feature type="binding site" evidence="8">
    <location>
        <position position="42"/>
    </location>
    <ligand>
        <name>Zn(2+)</name>
        <dbReference type="ChEBI" id="CHEBI:29105"/>
    </ligand>
</feature>
<evidence type="ECO:0000256" key="2">
    <source>
        <dbReference type="ARBA" id="ARBA00022679"/>
    </source>
</evidence>